<feature type="compositionally biased region" description="Basic and acidic residues" evidence="1">
    <location>
        <begin position="1"/>
        <end position="21"/>
    </location>
</feature>
<name>A0A1B6IAV6_9HEMI</name>
<feature type="non-terminal residue" evidence="2">
    <location>
        <position position="1"/>
    </location>
</feature>
<sequence length="101" mass="10602">EDKDLVGRGEGSASREEHLTEPEPGQATVAADRAALREVSGVVLEAKEVLEVKGALEDREVMEDKDLVGRGEGSASREEHPTVPALGPVVSNREASEAAGN</sequence>
<accession>A0A1B6IAV6</accession>
<proteinExistence type="predicted"/>
<organism evidence="2">
    <name type="scientific">Homalodisca liturata</name>
    <dbReference type="NCBI Taxonomy" id="320908"/>
    <lineage>
        <taxon>Eukaryota</taxon>
        <taxon>Metazoa</taxon>
        <taxon>Ecdysozoa</taxon>
        <taxon>Arthropoda</taxon>
        <taxon>Hexapoda</taxon>
        <taxon>Insecta</taxon>
        <taxon>Pterygota</taxon>
        <taxon>Neoptera</taxon>
        <taxon>Paraneoptera</taxon>
        <taxon>Hemiptera</taxon>
        <taxon>Auchenorrhyncha</taxon>
        <taxon>Membracoidea</taxon>
        <taxon>Cicadellidae</taxon>
        <taxon>Cicadellinae</taxon>
        <taxon>Proconiini</taxon>
        <taxon>Homalodisca</taxon>
    </lineage>
</organism>
<feature type="compositionally biased region" description="Basic and acidic residues" evidence="1">
    <location>
        <begin position="63"/>
        <end position="81"/>
    </location>
</feature>
<feature type="region of interest" description="Disordered" evidence="1">
    <location>
        <begin position="1"/>
        <end position="29"/>
    </location>
</feature>
<protein>
    <submittedName>
        <fullName evidence="2">Uncharacterized protein</fullName>
    </submittedName>
</protein>
<evidence type="ECO:0000256" key="1">
    <source>
        <dbReference type="SAM" id="MobiDB-lite"/>
    </source>
</evidence>
<gene>
    <name evidence="2" type="ORF">g.9980</name>
</gene>
<feature type="region of interest" description="Disordered" evidence="1">
    <location>
        <begin position="63"/>
        <end position="101"/>
    </location>
</feature>
<evidence type="ECO:0000313" key="2">
    <source>
        <dbReference type="EMBL" id="JAS84075.1"/>
    </source>
</evidence>
<dbReference type="EMBL" id="GECU01023631">
    <property type="protein sequence ID" value="JAS84075.1"/>
    <property type="molecule type" value="Transcribed_RNA"/>
</dbReference>
<dbReference type="AlphaFoldDB" id="A0A1B6IAV6"/>
<reference evidence="2" key="1">
    <citation type="submission" date="2015-11" db="EMBL/GenBank/DDBJ databases">
        <title>De novo transcriptome assembly of four potential Pierce s Disease insect vectors from Arizona vineyards.</title>
        <authorList>
            <person name="Tassone E.E."/>
        </authorList>
    </citation>
    <scope>NUCLEOTIDE SEQUENCE</scope>
</reference>